<dbReference type="GO" id="GO:0003341">
    <property type="term" value="P:cilium movement"/>
    <property type="evidence" value="ECO:0007669"/>
    <property type="project" value="TreeGrafter"/>
</dbReference>
<reference evidence="13" key="1">
    <citation type="submission" date="2016-07" db="EMBL/GenBank/DDBJ databases">
        <authorList>
            <person name="Bretaudeau A."/>
        </authorList>
    </citation>
    <scope>NUCLEOTIDE SEQUENCE</scope>
    <source>
        <strain evidence="13">Rice</strain>
        <tissue evidence="13">Whole body</tissue>
    </source>
</reference>
<dbReference type="GO" id="GO:0045504">
    <property type="term" value="F:dynein heavy chain binding"/>
    <property type="evidence" value="ECO:0007669"/>
    <property type="project" value="TreeGrafter"/>
</dbReference>
<dbReference type="PROSITE" id="PS50082">
    <property type="entry name" value="WD_REPEATS_2"/>
    <property type="match status" value="1"/>
</dbReference>
<name>A0A2H1W1Z7_SPOFR</name>
<evidence type="ECO:0000256" key="3">
    <source>
        <dbReference type="ARBA" id="ARBA00022574"/>
    </source>
</evidence>
<evidence type="ECO:0000313" key="13">
    <source>
        <dbReference type="EMBL" id="SOQ46976.1"/>
    </source>
</evidence>
<feature type="repeat" description="WD" evidence="12">
    <location>
        <begin position="575"/>
        <end position="607"/>
    </location>
</feature>
<evidence type="ECO:0000256" key="4">
    <source>
        <dbReference type="ARBA" id="ARBA00022737"/>
    </source>
</evidence>
<evidence type="ECO:0000256" key="10">
    <source>
        <dbReference type="ARBA" id="ARBA00040002"/>
    </source>
</evidence>
<dbReference type="EMBL" id="ODYU01005770">
    <property type="protein sequence ID" value="SOQ46976.1"/>
    <property type="molecule type" value="Genomic_DNA"/>
</dbReference>
<dbReference type="SMART" id="SM00320">
    <property type="entry name" value="WD40"/>
    <property type="match status" value="4"/>
</dbReference>
<keyword evidence="2" id="KW-0963">Cytoplasm</keyword>
<evidence type="ECO:0000256" key="8">
    <source>
        <dbReference type="ARBA" id="ARBA00023273"/>
    </source>
</evidence>
<dbReference type="InterPro" id="IPR036322">
    <property type="entry name" value="WD40_repeat_dom_sf"/>
</dbReference>
<dbReference type="GO" id="GO:0005858">
    <property type="term" value="C:axonemal dynein complex"/>
    <property type="evidence" value="ECO:0007669"/>
    <property type="project" value="TreeGrafter"/>
</dbReference>
<keyword evidence="3 12" id="KW-0853">WD repeat</keyword>
<gene>
    <name evidence="13" type="ORF">SFRICE_005841</name>
</gene>
<evidence type="ECO:0000256" key="1">
    <source>
        <dbReference type="ARBA" id="ARBA00004611"/>
    </source>
</evidence>
<protein>
    <recommendedName>
        <fullName evidence="10">Dynein axonemal intermediate chain 4</fullName>
    </recommendedName>
    <alternativeName>
        <fullName evidence="11">WD repeat-containing protein 78</fullName>
    </alternativeName>
</protein>
<sequence length="741" mass="83023">MVRTDSATSLGRVVCGSVRSSSEYVLGVEPAISGKSVKLAPSVITNKRLLYKVIFKGVDCTPDDITDPAYATLDEKLTNTAFDGKSRSRSEAAIKFTRSKSLIAMGGGGPKVIATTINLDDIEIDHTLNTEEGIDTDDGQLSLAPSAFYLPKMNPITSYPPEMLVTLKETETVFLISLPSLSCDKGSAEGQIVEADNTFYEFITVGKGKNRKMVNQETQTNAKMSLTRHTIATRPEKKNAMSFASMWDMHDTYAHLKMIQDQEEEDDEMVMYQSAAPYMLRKKRRKLLHPEKTRPKTFEAIGATPQYLDAVLLTERVLASLEFTAAQKMFRGLVTVDPLSLDLVYIYTLTNLWTFECEETLNKPIIDISFNAVCPNICAIAHGKFGYADVCKGIVCVWCTKNPRKPERLYNFEVPVTSVGFSEKHPNWLACGFFDGDVIILDITSYTPKIIAKSKRDTNPCFEPIWIVTWRISPERDSEYVMVACQDGRIRRLQSTKTHEFISTPMMRVSAVEGKLKGLETTKPCPKHDVPITRYPAVLCMIWHPTIDHCYLVGTDEGCIHRCSTHYLNQHIDVFRAHAGPVTDLCNSPFMNYLLASCGADNAIRLWIEGMDDVVMTLVCQSAVNGISFCPNNSTILLSTSGNTLSVWDLRRKIHMPCAEYQFPGNVTLTYIRFEKSGHNVYVGDTQGRLHTLHLSDTPIAPYNQKKLLDEAIRKALCTRPSMLKQLDKLLRFNARKVKGS</sequence>
<evidence type="ECO:0000256" key="7">
    <source>
        <dbReference type="ARBA" id="ARBA00023212"/>
    </source>
</evidence>
<dbReference type="GO" id="GO:0120293">
    <property type="term" value="C:dynein axonemal particle"/>
    <property type="evidence" value="ECO:0007669"/>
    <property type="project" value="UniProtKB-SubCell"/>
</dbReference>
<evidence type="ECO:0000256" key="11">
    <source>
        <dbReference type="ARBA" id="ARBA00041557"/>
    </source>
</evidence>
<keyword evidence="6" id="KW-0969">Cilium</keyword>
<dbReference type="InterPro" id="IPR001680">
    <property type="entry name" value="WD40_rpt"/>
</dbReference>
<dbReference type="AlphaFoldDB" id="A0A2H1W1Z7"/>
<dbReference type="SUPFAM" id="SSF50978">
    <property type="entry name" value="WD40 repeat-like"/>
    <property type="match status" value="1"/>
</dbReference>
<evidence type="ECO:0000256" key="6">
    <source>
        <dbReference type="ARBA" id="ARBA00023069"/>
    </source>
</evidence>
<dbReference type="PANTHER" id="PTHR12442:SF12">
    <property type="entry name" value="DYNEIN AXONEMAL INTERMEDIATE CHAIN 4"/>
    <property type="match status" value="1"/>
</dbReference>
<dbReference type="InterPro" id="IPR050687">
    <property type="entry name" value="Dynein_IC"/>
</dbReference>
<comment type="subcellular location">
    <subcellularLocation>
        <location evidence="1">Cytoplasm</location>
        <location evidence="1">Cytoskeleton</location>
        <location evidence="1">Flagellum axoneme</location>
    </subcellularLocation>
    <subcellularLocation>
        <location evidence="9">Dynein axonemal particle</location>
    </subcellularLocation>
</comment>
<dbReference type="Pfam" id="PF00400">
    <property type="entry name" value="WD40"/>
    <property type="match status" value="2"/>
</dbReference>
<evidence type="ECO:0000256" key="2">
    <source>
        <dbReference type="ARBA" id="ARBA00022490"/>
    </source>
</evidence>
<dbReference type="GO" id="GO:0045503">
    <property type="term" value="F:dynein light chain binding"/>
    <property type="evidence" value="ECO:0007669"/>
    <property type="project" value="TreeGrafter"/>
</dbReference>
<dbReference type="Gene3D" id="2.130.10.10">
    <property type="entry name" value="YVTN repeat-like/Quinoprotein amine dehydrogenase"/>
    <property type="match status" value="1"/>
</dbReference>
<evidence type="ECO:0000256" key="9">
    <source>
        <dbReference type="ARBA" id="ARBA00024190"/>
    </source>
</evidence>
<dbReference type="InterPro" id="IPR015943">
    <property type="entry name" value="WD40/YVTN_repeat-like_dom_sf"/>
</dbReference>
<keyword evidence="5" id="KW-0282">Flagellum</keyword>
<accession>A0A2H1W1Z7</accession>
<dbReference type="PANTHER" id="PTHR12442">
    <property type="entry name" value="DYNEIN INTERMEDIATE CHAIN"/>
    <property type="match status" value="1"/>
</dbReference>
<evidence type="ECO:0000256" key="5">
    <source>
        <dbReference type="ARBA" id="ARBA00022846"/>
    </source>
</evidence>
<evidence type="ECO:0000256" key="12">
    <source>
        <dbReference type="PROSITE-ProRule" id="PRU00221"/>
    </source>
</evidence>
<keyword evidence="8" id="KW-0966">Cell projection</keyword>
<keyword evidence="7" id="KW-0206">Cytoskeleton</keyword>
<keyword evidence="4" id="KW-0677">Repeat</keyword>
<proteinExistence type="predicted"/>
<organism evidence="13">
    <name type="scientific">Spodoptera frugiperda</name>
    <name type="common">Fall armyworm</name>
    <dbReference type="NCBI Taxonomy" id="7108"/>
    <lineage>
        <taxon>Eukaryota</taxon>
        <taxon>Metazoa</taxon>
        <taxon>Ecdysozoa</taxon>
        <taxon>Arthropoda</taxon>
        <taxon>Hexapoda</taxon>
        <taxon>Insecta</taxon>
        <taxon>Pterygota</taxon>
        <taxon>Neoptera</taxon>
        <taxon>Endopterygota</taxon>
        <taxon>Lepidoptera</taxon>
        <taxon>Glossata</taxon>
        <taxon>Ditrysia</taxon>
        <taxon>Noctuoidea</taxon>
        <taxon>Noctuidae</taxon>
        <taxon>Amphipyrinae</taxon>
        <taxon>Spodoptera</taxon>
    </lineage>
</organism>